<dbReference type="Proteomes" id="UP000238042">
    <property type="component" value="Unassembled WGS sequence"/>
</dbReference>
<reference evidence="1 2" key="1">
    <citation type="submission" date="2018-02" db="EMBL/GenBank/DDBJ databases">
        <title>Genome sequences of Apibacter spp., gut symbionts of Asian honey bees.</title>
        <authorList>
            <person name="Kwong W.K."/>
            <person name="Steele M.I."/>
            <person name="Moran N.A."/>
        </authorList>
    </citation>
    <scope>NUCLEOTIDE SEQUENCE [LARGE SCALE GENOMIC DNA]</scope>
    <source>
        <strain evidence="2">wkB301</strain>
    </source>
</reference>
<comment type="caution">
    <text evidence="1">The sequence shown here is derived from an EMBL/GenBank/DDBJ whole genome shotgun (WGS) entry which is preliminary data.</text>
</comment>
<dbReference type="RefSeq" id="WP_105247111.1">
    <property type="nucleotide sequence ID" value="NZ_PSZM01000040.1"/>
</dbReference>
<name>A0A2S8ABB7_9FLAO</name>
<sequence length="458" mass="53303">MNNIKENKEITLPVRVELSHLGIIDGYYFLNDILFNGFAYDHRDQQLYKVYQIIAGKISAEQDYGFFESQSLVKIDYAVIDDDHNIDEEMFYQGELFNGITYTYSDGFVWGEALWVDGYIVENICWYPDGSGLIYLYETNYHEDKCQFEWHYKQLKSVNIRKGNIDAENRFRLALNDQNQIKSCVLNASNIASLAKLALREDLPLPANNPAELLAYYPLADDILLNLASDENFNYFVAHSSFQSIKKLQLLTEYLSLPVLSPLMNLPHLTSLSFDEEGLLSYDLQNLPEQERKIKQQQCDERNYALLTWLFSIQAKQHCDISLNASSTEMMFSYYQEQGRLMLDVNQNDFNYLFNVLPLARISELSLRQCNFPIPLLLEKLAQFSHLKKLTIKEGIAYDFDRKELDDKAKAEAKKVLDNRNQLLWELLVTLQSQLHCDIELILSPEETVQQRYPRLSS</sequence>
<organism evidence="1 2">
    <name type="scientific">Apibacter adventoris</name>
    <dbReference type="NCBI Taxonomy" id="1679466"/>
    <lineage>
        <taxon>Bacteria</taxon>
        <taxon>Pseudomonadati</taxon>
        <taxon>Bacteroidota</taxon>
        <taxon>Flavobacteriia</taxon>
        <taxon>Flavobacteriales</taxon>
        <taxon>Weeksellaceae</taxon>
        <taxon>Apibacter</taxon>
    </lineage>
</organism>
<evidence type="ECO:0000313" key="1">
    <source>
        <dbReference type="EMBL" id="PQL91747.1"/>
    </source>
</evidence>
<evidence type="ECO:0000313" key="2">
    <source>
        <dbReference type="Proteomes" id="UP000238042"/>
    </source>
</evidence>
<keyword evidence="2" id="KW-1185">Reference proteome</keyword>
<gene>
    <name evidence="1" type="ORF">C4S77_08070</name>
</gene>
<accession>A0A2S8ABB7</accession>
<dbReference type="AlphaFoldDB" id="A0A2S8ABB7"/>
<dbReference type="EMBL" id="PSZM01000040">
    <property type="protein sequence ID" value="PQL91747.1"/>
    <property type="molecule type" value="Genomic_DNA"/>
</dbReference>
<dbReference type="OrthoDB" id="7068329at2"/>
<proteinExistence type="predicted"/>
<protein>
    <submittedName>
        <fullName evidence="1">Uncharacterized protein</fullName>
    </submittedName>
</protein>